<dbReference type="PROSITE" id="PS51707">
    <property type="entry name" value="CYTH"/>
    <property type="match status" value="1"/>
</dbReference>
<dbReference type="PANTHER" id="PTHR40114:SF1">
    <property type="entry name" value="SLR0698 PROTEIN"/>
    <property type="match status" value="1"/>
</dbReference>
<dbReference type="SUPFAM" id="SSF55154">
    <property type="entry name" value="CYTH-like phosphatases"/>
    <property type="match status" value="1"/>
</dbReference>
<dbReference type="EMBL" id="JAANAS010000001">
    <property type="protein sequence ID" value="NGZ88846.1"/>
    <property type="molecule type" value="Genomic_DNA"/>
</dbReference>
<evidence type="ECO:0000313" key="4">
    <source>
        <dbReference type="Proteomes" id="UP000643701"/>
    </source>
</evidence>
<protein>
    <submittedName>
        <fullName evidence="3">CYTH domain-containing protein</fullName>
    </submittedName>
</protein>
<feature type="active site" description="Proton acceptor" evidence="1">
    <location>
        <position position="29"/>
    </location>
</feature>
<comment type="caution">
    <text evidence="3">The sequence shown here is derived from an EMBL/GenBank/DDBJ whole genome shotgun (WGS) entry which is preliminary data.</text>
</comment>
<dbReference type="PIRSF" id="PIRSF016487">
    <property type="entry name" value="CYTH_UCP016487"/>
    <property type="match status" value="1"/>
</dbReference>
<dbReference type="Gene3D" id="2.40.320.10">
    <property type="entry name" value="Hypothetical Protein Pfu-838710-001"/>
    <property type="match status" value="1"/>
</dbReference>
<organism evidence="3 4">
    <name type="scientific">Psychroflexus maritimus</name>
    <dbReference type="NCBI Taxonomy" id="2714865"/>
    <lineage>
        <taxon>Bacteria</taxon>
        <taxon>Pseudomonadati</taxon>
        <taxon>Bacteroidota</taxon>
        <taxon>Flavobacteriia</taxon>
        <taxon>Flavobacteriales</taxon>
        <taxon>Flavobacteriaceae</taxon>
        <taxon>Psychroflexus</taxon>
    </lineage>
</organism>
<proteinExistence type="predicted"/>
<dbReference type="RefSeq" id="WP_166399133.1">
    <property type="nucleotide sequence ID" value="NZ_JAANAS010000001.1"/>
</dbReference>
<name>A0A967AE66_9FLAO</name>
<dbReference type="SMART" id="SM01118">
    <property type="entry name" value="CYTH"/>
    <property type="match status" value="1"/>
</dbReference>
<gene>
    <name evidence="3" type="ORF">G7034_01105</name>
</gene>
<keyword evidence="4" id="KW-1185">Reference proteome</keyword>
<dbReference type="Pfam" id="PF01928">
    <property type="entry name" value="CYTH"/>
    <property type="match status" value="1"/>
</dbReference>
<evidence type="ECO:0000256" key="1">
    <source>
        <dbReference type="PIRSR" id="PIRSR016487-1"/>
    </source>
</evidence>
<sequence>MQEIERKFLVTNTDFKQEAFQQTHLVQGYLNSTPERTVRIRVSNEQAWITVKGKSSADGTSRFEWEKEIPLQEAKQLLALCEEFLIEKTRYLVKAGKHTFEVDEFHGKHNGLLIAEVELQDAKETFEKPVWLGQEVTGQKEYYNAYLKSHPIT</sequence>
<dbReference type="InterPro" id="IPR033469">
    <property type="entry name" value="CYTH-like_dom_sf"/>
</dbReference>
<dbReference type="PANTHER" id="PTHR40114">
    <property type="entry name" value="SLR0698 PROTEIN"/>
    <property type="match status" value="1"/>
</dbReference>
<reference evidence="3" key="1">
    <citation type="submission" date="2020-03" db="EMBL/GenBank/DDBJ databases">
        <title>Psychroflexus Maritimus sp. nov., isolate from marine sediment.</title>
        <authorList>
            <person name="Zhong Y.-L."/>
        </authorList>
    </citation>
    <scope>NUCLEOTIDE SEQUENCE</scope>
    <source>
        <strain evidence="3">C1</strain>
    </source>
</reference>
<evidence type="ECO:0000313" key="3">
    <source>
        <dbReference type="EMBL" id="NGZ88846.1"/>
    </source>
</evidence>
<evidence type="ECO:0000259" key="2">
    <source>
        <dbReference type="PROSITE" id="PS51707"/>
    </source>
</evidence>
<accession>A0A967AE66</accession>
<dbReference type="Proteomes" id="UP000643701">
    <property type="component" value="Unassembled WGS sequence"/>
</dbReference>
<dbReference type="AlphaFoldDB" id="A0A967AE66"/>
<dbReference type="CDD" id="cd07891">
    <property type="entry name" value="CYTH-like_CthTTM-like_1"/>
    <property type="match status" value="1"/>
</dbReference>
<dbReference type="InterPro" id="IPR023577">
    <property type="entry name" value="CYTH_domain"/>
</dbReference>
<dbReference type="InterPro" id="IPR012042">
    <property type="entry name" value="NeuTTM/CthTTM-like"/>
</dbReference>
<feature type="domain" description="CYTH" evidence="2">
    <location>
        <begin position="1"/>
        <end position="149"/>
    </location>
</feature>